<reference evidence="1" key="1">
    <citation type="submission" date="2020-06" db="EMBL/GenBank/DDBJ databases">
        <authorList>
            <consortium name="Plant Systems Biology data submission"/>
        </authorList>
    </citation>
    <scope>NUCLEOTIDE SEQUENCE</scope>
    <source>
        <strain evidence="1">D6</strain>
    </source>
</reference>
<sequence length="113" mass="13409">MMTIINNTGSGIKKSVSFPDNVVSEVYPVEWKDKSKNGDLFYSQEDFRRFKQERRQMKIRSRIAERCRNRRHNIMFETLMLPVNDTPIHHSISSSSLIMEIDNEARIELREAY</sequence>
<proteinExistence type="predicted"/>
<dbReference type="EMBL" id="CAICTM010000600">
    <property type="protein sequence ID" value="CAB9513597.1"/>
    <property type="molecule type" value="Genomic_DNA"/>
</dbReference>
<dbReference type="AlphaFoldDB" id="A0A9N8HI42"/>
<comment type="caution">
    <text evidence="1">The sequence shown here is derived from an EMBL/GenBank/DDBJ whole genome shotgun (WGS) entry which is preliminary data.</text>
</comment>
<keyword evidence="2" id="KW-1185">Reference proteome</keyword>
<organism evidence="1 2">
    <name type="scientific">Seminavis robusta</name>
    <dbReference type="NCBI Taxonomy" id="568900"/>
    <lineage>
        <taxon>Eukaryota</taxon>
        <taxon>Sar</taxon>
        <taxon>Stramenopiles</taxon>
        <taxon>Ochrophyta</taxon>
        <taxon>Bacillariophyta</taxon>
        <taxon>Bacillariophyceae</taxon>
        <taxon>Bacillariophycidae</taxon>
        <taxon>Naviculales</taxon>
        <taxon>Naviculaceae</taxon>
        <taxon>Seminavis</taxon>
    </lineage>
</organism>
<evidence type="ECO:0000313" key="2">
    <source>
        <dbReference type="Proteomes" id="UP001153069"/>
    </source>
</evidence>
<accession>A0A9N8HI42</accession>
<evidence type="ECO:0000313" key="1">
    <source>
        <dbReference type="EMBL" id="CAB9513597.1"/>
    </source>
</evidence>
<name>A0A9N8HI42_9STRA</name>
<gene>
    <name evidence="1" type="ORF">SEMRO_601_G173570.1</name>
</gene>
<dbReference type="Proteomes" id="UP001153069">
    <property type="component" value="Unassembled WGS sequence"/>
</dbReference>
<protein>
    <submittedName>
        <fullName evidence="1">Uncharacterized protein</fullName>
    </submittedName>
</protein>